<evidence type="ECO:0000259" key="2">
    <source>
        <dbReference type="Pfam" id="PF04195"/>
    </source>
</evidence>
<evidence type="ECO:0000256" key="1">
    <source>
        <dbReference type="SAM" id="Coils"/>
    </source>
</evidence>
<reference evidence="3" key="1">
    <citation type="journal article" date="2010" name="J. Integr. Plant Biol.">
        <title>Insights into the bamboo genome: syntenic relationships to rice and sorghum.</title>
        <authorList>
            <person name="Gui Y.J."/>
            <person name="Zhou Y."/>
            <person name="Wang Y."/>
            <person name="Wang S."/>
            <person name="Wang S.Y."/>
            <person name="Hu Y."/>
            <person name="Bo S.P."/>
            <person name="Chen H."/>
            <person name="Zhou C.P."/>
            <person name="Ma N.X."/>
            <person name="Zhang T.Z."/>
            <person name="Fan L.J."/>
        </authorList>
    </citation>
    <scope>NUCLEOTIDE SEQUENCE</scope>
    <source>
        <tissue evidence="3">Shoot</tissue>
    </source>
</reference>
<feature type="domain" description="Transposase (putative) gypsy type" evidence="2">
    <location>
        <begin position="29"/>
        <end position="93"/>
    </location>
</feature>
<protein>
    <submittedName>
        <fullName evidence="3">Putative retrotransposon protein</fullName>
    </submittedName>
</protein>
<dbReference type="InterPro" id="IPR007321">
    <property type="entry name" value="Transposase_28"/>
</dbReference>
<dbReference type="Pfam" id="PF04195">
    <property type="entry name" value="Transposase_28"/>
    <property type="match status" value="1"/>
</dbReference>
<dbReference type="EMBL" id="GQ252886">
    <property type="protein sequence ID" value="ADB85415.1"/>
    <property type="molecule type" value="Genomic_DNA"/>
</dbReference>
<organism evidence="3">
    <name type="scientific">Phyllostachys edulis</name>
    <name type="common">Tortoise shell bamboo</name>
    <name type="synonym">Bambusa edulis</name>
    <dbReference type="NCBI Taxonomy" id="38705"/>
    <lineage>
        <taxon>Eukaryota</taxon>
        <taxon>Viridiplantae</taxon>
        <taxon>Streptophyta</taxon>
        <taxon>Embryophyta</taxon>
        <taxon>Tracheophyta</taxon>
        <taxon>Spermatophyta</taxon>
        <taxon>Magnoliopsida</taxon>
        <taxon>Liliopsida</taxon>
        <taxon>Poales</taxon>
        <taxon>Poaceae</taxon>
        <taxon>BOP clade</taxon>
        <taxon>Bambusoideae</taxon>
        <taxon>Arundinarodae</taxon>
        <taxon>Arundinarieae</taxon>
        <taxon>Arundinariinae</taxon>
        <taxon>Phyllostachys</taxon>
    </lineage>
</organism>
<feature type="coiled-coil region" evidence="1">
    <location>
        <begin position="299"/>
        <end position="333"/>
    </location>
</feature>
<dbReference type="AlphaFoldDB" id="D3IVS5"/>
<proteinExistence type="predicted"/>
<keyword evidence="1" id="KW-0175">Coiled coil</keyword>
<evidence type="ECO:0000313" key="3">
    <source>
        <dbReference type="EMBL" id="ADB85415.1"/>
    </source>
</evidence>
<dbReference type="PANTHER" id="PTHR33026:SF7">
    <property type="entry name" value="OS03G0100275 PROTEIN"/>
    <property type="match status" value="1"/>
</dbReference>
<name>D3IVS5_PHYED</name>
<dbReference type="PANTHER" id="PTHR33026">
    <property type="entry name" value="OS06G0360600 PROTEIN"/>
    <property type="match status" value="1"/>
</dbReference>
<sequence length="423" mass="48204">MLPNKNLIKWRSAIGEHFPSREDGEIPIFLAYIECGLRLPVHKFLLRVLEYYGVELVNLAPNSIANISIFTYLCEAYLGVPPNLRLFKYFYRMVMGRTTATPGECILRLHDGRADEYIHMYSKSSWSSWKKNWFYMTVTRDDGLYFVGIRANENPKWRKTVEKTGVIGRWVDAIYDLQVKGLTSWHVVRDFTKRLSSEEIRERIRLICAGEPGEKAGFSEILAIAPAEERLARLKSVGLRITQTGEDQHPTVVPTDSCPDALEEDESPEIWRKIKEEIVAEKARTALLEEEIKAKDRSIAEATTSNETLNKRIEEQTQTLDRVEKTLKFEQDKEAALVQSIDEKIHVLNKMIFDMGSGSSLPTLRDPVEKMNYLGQLLEDLKNVLKTTRKNYAQTMKAGVASGVSFALAKLKASDPSINLQAI</sequence>
<accession>D3IVS5</accession>